<dbReference type="PANTHER" id="PTHR45638:SF11">
    <property type="entry name" value="CYCLIC NUCLEOTIDE-GATED CATION CHANNEL SUBUNIT A"/>
    <property type="match status" value="1"/>
</dbReference>
<feature type="transmembrane region" description="Helical" evidence="5">
    <location>
        <begin position="57"/>
        <end position="75"/>
    </location>
</feature>
<dbReference type="GO" id="GO:0017071">
    <property type="term" value="C:intracellular cyclic nucleotide activated cation channel complex"/>
    <property type="evidence" value="ECO:0007669"/>
    <property type="project" value="TreeGrafter"/>
</dbReference>
<dbReference type="GO" id="GO:0030553">
    <property type="term" value="F:cGMP binding"/>
    <property type="evidence" value="ECO:0007669"/>
    <property type="project" value="TreeGrafter"/>
</dbReference>
<evidence type="ECO:0000256" key="4">
    <source>
        <dbReference type="ARBA" id="ARBA00023136"/>
    </source>
</evidence>
<dbReference type="InterPro" id="IPR005821">
    <property type="entry name" value="Ion_trans_dom"/>
</dbReference>
<keyword evidence="4 5" id="KW-0472">Membrane</keyword>
<dbReference type="AlphaFoldDB" id="A0A3P7LRI0"/>
<evidence type="ECO:0000256" key="3">
    <source>
        <dbReference type="ARBA" id="ARBA00022989"/>
    </source>
</evidence>
<dbReference type="OrthoDB" id="421226at2759"/>
<dbReference type="EMBL" id="UYRU01045890">
    <property type="protein sequence ID" value="VDN08841.1"/>
    <property type="molecule type" value="Genomic_DNA"/>
</dbReference>
<name>A0A3P7LRI0_DIBLA</name>
<dbReference type="GO" id="GO:0005886">
    <property type="term" value="C:plasma membrane"/>
    <property type="evidence" value="ECO:0007669"/>
    <property type="project" value="TreeGrafter"/>
</dbReference>
<evidence type="ECO:0000313" key="8">
    <source>
        <dbReference type="Proteomes" id="UP000281553"/>
    </source>
</evidence>
<dbReference type="PANTHER" id="PTHR45638">
    <property type="entry name" value="CYCLIC NUCLEOTIDE-GATED CATION CHANNEL SUBUNIT A"/>
    <property type="match status" value="1"/>
</dbReference>
<dbReference type="Proteomes" id="UP000281553">
    <property type="component" value="Unassembled WGS sequence"/>
</dbReference>
<evidence type="ECO:0000256" key="2">
    <source>
        <dbReference type="ARBA" id="ARBA00022692"/>
    </source>
</evidence>
<sequence>MSAKKQRLQTSLSFFTSYTIETSSTSYYYWLGVISISVLYNCIVLPMRAAFTRFHGMWPIAWLCLDYCIDFLYLLDIWVGSRTGYLEDGLVVRDVSKLRNAYITKTDFMLDIFSIVPTDFLYFSSAFTHYSAWLRFNRLLKIYKLFEFTSRTETRTSFPNVFRVATLTANILILIHFNGCLYYEVSKRTGALGCLSL</sequence>
<dbReference type="GO" id="GO:0044877">
    <property type="term" value="F:protein-containing complex binding"/>
    <property type="evidence" value="ECO:0007669"/>
    <property type="project" value="TreeGrafter"/>
</dbReference>
<dbReference type="SUPFAM" id="SSF81324">
    <property type="entry name" value="Voltage-gated potassium channels"/>
    <property type="match status" value="1"/>
</dbReference>
<dbReference type="Pfam" id="PF00520">
    <property type="entry name" value="Ion_trans"/>
    <property type="match status" value="1"/>
</dbReference>
<gene>
    <name evidence="7" type="ORF">DILT_LOCUS4672</name>
</gene>
<keyword evidence="2 5" id="KW-0812">Transmembrane</keyword>
<evidence type="ECO:0000259" key="6">
    <source>
        <dbReference type="Pfam" id="PF00520"/>
    </source>
</evidence>
<evidence type="ECO:0000256" key="1">
    <source>
        <dbReference type="ARBA" id="ARBA00004141"/>
    </source>
</evidence>
<dbReference type="GO" id="GO:0005223">
    <property type="term" value="F:intracellularly cGMP-activated cation channel activity"/>
    <property type="evidence" value="ECO:0007669"/>
    <property type="project" value="TreeGrafter"/>
</dbReference>
<comment type="subcellular location">
    <subcellularLocation>
        <location evidence="1">Membrane</location>
        <topology evidence="1">Multi-pass membrane protein</topology>
    </subcellularLocation>
</comment>
<dbReference type="GO" id="GO:0005222">
    <property type="term" value="F:intracellularly cAMP-activated cation channel activity"/>
    <property type="evidence" value="ECO:0007669"/>
    <property type="project" value="TreeGrafter"/>
</dbReference>
<keyword evidence="8" id="KW-1185">Reference proteome</keyword>
<dbReference type="InterPro" id="IPR050866">
    <property type="entry name" value="CNG_cation_channel"/>
</dbReference>
<organism evidence="7 8">
    <name type="scientific">Dibothriocephalus latus</name>
    <name type="common">Fish tapeworm</name>
    <name type="synonym">Diphyllobothrium latum</name>
    <dbReference type="NCBI Taxonomy" id="60516"/>
    <lineage>
        <taxon>Eukaryota</taxon>
        <taxon>Metazoa</taxon>
        <taxon>Spiralia</taxon>
        <taxon>Lophotrochozoa</taxon>
        <taxon>Platyhelminthes</taxon>
        <taxon>Cestoda</taxon>
        <taxon>Eucestoda</taxon>
        <taxon>Diphyllobothriidea</taxon>
        <taxon>Diphyllobothriidae</taxon>
        <taxon>Dibothriocephalus</taxon>
    </lineage>
</organism>
<keyword evidence="3 5" id="KW-1133">Transmembrane helix</keyword>
<evidence type="ECO:0000256" key="5">
    <source>
        <dbReference type="SAM" id="Phobius"/>
    </source>
</evidence>
<feature type="transmembrane region" description="Helical" evidence="5">
    <location>
        <begin position="27"/>
        <end position="45"/>
    </location>
</feature>
<reference evidence="7 8" key="1">
    <citation type="submission" date="2018-11" db="EMBL/GenBank/DDBJ databases">
        <authorList>
            <consortium name="Pathogen Informatics"/>
        </authorList>
    </citation>
    <scope>NUCLEOTIDE SEQUENCE [LARGE SCALE GENOMIC DNA]</scope>
</reference>
<feature type="transmembrane region" description="Helical" evidence="5">
    <location>
        <begin position="112"/>
        <end position="134"/>
    </location>
</feature>
<accession>A0A3P7LRI0</accession>
<proteinExistence type="predicted"/>
<feature type="domain" description="Ion transport" evidence="6">
    <location>
        <begin position="27"/>
        <end position="183"/>
    </location>
</feature>
<evidence type="ECO:0000313" key="7">
    <source>
        <dbReference type="EMBL" id="VDN08841.1"/>
    </source>
</evidence>
<protein>
    <recommendedName>
        <fullName evidence="6">Ion transport domain-containing protein</fullName>
    </recommendedName>
</protein>
<dbReference type="Gene3D" id="1.10.287.70">
    <property type="match status" value="1"/>
</dbReference>